<dbReference type="Proteomes" id="UP000789405">
    <property type="component" value="Unassembled WGS sequence"/>
</dbReference>
<dbReference type="EMBL" id="CAJVPY010024873">
    <property type="protein sequence ID" value="CAG8787419.1"/>
    <property type="molecule type" value="Genomic_DNA"/>
</dbReference>
<gene>
    <name evidence="1" type="ORF">DERYTH_LOCUS20702</name>
</gene>
<reference evidence="1" key="1">
    <citation type="submission" date="2021-06" db="EMBL/GenBank/DDBJ databases">
        <authorList>
            <person name="Kallberg Y."/>
            <person name="Tangrot J."/>
            <person name="Rosling A."/>
        </authorList>
    </citation>
    <scope>NUCLEOTIDE SEQUENCE</scope>
    <source>
        <strain evidence="1">MA453B</strain>
    </source>
</reference>
<accession>A0A9N9JNX4</accession>
<proteinExistence type="predicted"/>
<protein>
    <submittedName>
        <fullName evidence="1">27454_t:CDS:1</fullName>
    </submittedName>
</protein>
<sequence length="105" mass="11943">MGSELSTTLRAKKYRVINNEDTDVNNEHEMTGRKYTVSSTKFPVADYNLDKEYSHHEFFLKVWGSNFFSPIESILEHGDAKVLDVGVDISTHIFGISTPYGAMCY</sequence>
<organism evidence="1 2">
    <name type="scientific">Dentiscutata erythropus</name>
    <dbReference type="NCBI Taxonomy" id="1348616"/>
    <lineage>
        <taxon>Eukaryota</taxon>
        <taxon>Fungi</taxon>
        <taxon>Fungi incertae sedis</taxon>
        <taxon>Mucoromycota</taxon>
        <taxon>Glomeromycotina</taxon>
        <taxon>Glomeromycetes</taxon>
        <taxon>Diversisporales</taxon>
        <taxon>Gigasporaceae</taxon>
        <taxon>Dentiscutata</taxon>
    </lineage>
</organism>
<keyword evidence="2" id="KW-1185">Reference proteome</keyword>
<comment type="caution">
    <text evidence="1">The sequence shown here is derived from an EMBL/GenBank/DDBJ whole genome shotgun (WGS) entry which is preliminary data.</text>
</comment>
<evidence type="ECO:0000313" key="1">
    <source>
        <dbReference type="EMBL" id="CAG8787419.1"/>
    </source>
</evidence>
<evidence type="ECO:0000313" key="2">
    <source>
        <dbReference type="Proteomes" id="UP000789405"/>
    </source>
</evidence>
<feature type="non-terminal residue" evidence="1">
    <location>
        <position position="105"/>
    </location>
</feature>
<dbReference type="AlphaFoldDB" id="A0A9N9JNX4"/>
<name>A0A9N9JNX4_9GLOM</name>